<dbReference type="eggNOG" id="ENOG50338EA">
    <property type="taxonomic scope" value="Bacteria"/>
</dbReference>
<dbReference type="KEGG" id="aco:Amico_0432"/>
<gene>
    <name evidence="1" type="ordered locus">Amico_0432</name>
</gene>
<organism evidence="1 2">
    <name type="scientific">Aminobacterium colombiense (strain DSM 12261 / ALA-1)</name>
    <dbReference type="NCBI Taxonomy" id="572547"/>
    <lineage>
        <taxon>Bacteria</taxon>
        <taxon>Thermotogati</taxon>
        <taxon>Synergistota</taxon>
        <taxon>Synergistia</taxon>
        <taxon>Synergistales</taxon>
        <taxon>Aminobacteriaceae</taxon>
        <taxon>Aminobacterium</taxon>
    </lineage>
</organism>
<dbReference type="AlphaFoldDB" id="D5EDE1"/>
<dbReference type="InterPro" id="IPR011990">
    <property type="entry name" value="TPR-like_helical_dom_sf"/>
</dbReference>
<evidence type="ECO:0000313" key="2">
    <source>
        <dbReference type="Proteomes" id="UP000002366"/>
    </source>
</evidence>
<reference evidence="1 2" key="1">
    <citation type="journal article" date="2010" name="Stand. Genomic Sci.">
        <title>Complete genome sequence of Aminobacterium colombiense type strain (ALA-1).</title>
        <authorList>
            <person name="Chertkov O."/>
            <person name="Sikorski J."/>
            <person name="Brambilla E."/>
            <person name="Lapidus A."/>
            <person name="Copeland A."/>
            <person name="Glavina Del Rio T."/>
            <person name="Nolan M."/>
            <person name="Lucas S."/>
            <person name="Tice H."/>
            <person name="Cheng J.F."/>
            <person name="Han C."/>
            <person name="Detter J.C."/>
            <person name="Bruce D."/>
            <person name="Tapia R."/>
            <person name="Goodwin L."/>
            <person name="Pitluck S."/>
            <person name="Liolios K."/>
            <person name="Ivanova N."/>
            <person name="Mavromatis K."/>
            <person name="Ovchinnikova G."/>
            <person name="Pati A."/>
            <person name="Chen A."/>
            <person name="Palaniappan K."/>
            <person name="Land M."/>
            <person name="Hauser L."/>
            <person name="Chang Y.J."/>
            <person name="Jeffries C.D."/>
            <person name="Spring S."/>
            <person name="Rohde M."/>
            <person name="Goker M."/>
            <person name="Bristow J."/>
            <person name="Eisen J.A."/>
            <person name="Markowitz V."/>
            <person name="Hugenholtz P."/>
            <person name="Kyrpides N.C."/>
            <person name="Klenk H.P."/>
        </authorList>
    </citation>
    <scope>NUCLEOTIDE SEQUENCE [LARGE SCALE GENOMIC DNA]</scope>
    <source>
        <strain evidence="2">DSM 12261 / ALA-1</strain>
    </source>
</reference>
<dbReference type="RefSeq" id="WP_013047839.1">
    <property type="nucleotide sequence ID" value="NC_014011.1"/>
</dbReference>
<protein>
    <recommendedName>
        <fullName evidence="3">TPR repeat-containing protein</fullName>
    </recommendedName>
</protein>
<keyword evidence="2" id="KW-1185">Reference proteome</keyword>
<proteinExistence type="predicted"/>
<name>D5EDE1_AMICL</name>
<evidence type="ECO:0008006" key="3">
    <source>
        <dbReference type="Google" id="ProtNLM"/>
    </source>
</evidence>
<sequence>MSYSEMERIEKLLEQAYQSDDIETISKLARQILEIDPGHPEALILLADTTEYSDEKLDLLKQALEPMRNMVEEADLVNRKELMDEEEGIIYIGLLQRLGFALLSEARPEEALEIAEEIISYDEEGVTLGKTLMYRCLIELQRFSEVLERAIRDEEISAARQHAMAIAAYMLSGPDKGAYRALWDAFKVGPEIPFYILGYIPEPDFETLDEQQEEDYNFSILFEDAWSLSQELANWLASATILFGMLTGRFLEEDEENFAVLMDSLGIRSFCEKAEKAIEEMSDSLSSLDAEAFDANILEMLRANIYLPLK</sequence>
<dbReference type="EMBL" id="CP001997">
    <property type="protein sequence ID" value="ADE56573.1"/>
    <property type="molecule type" value="Genomic_DNA"/>
</dbReference>
<dbReference type="Proteomes" id="UP000002366">
    <property type="component" value="Chromosome"/>
</dbReference>
<evidence type="ECO:0000313" key="1">
    <source>
        <dbReference type="EMBL" id="ADE56573.1"/>
    </source>
</evidence>
<dbReference type="STRING" id="572547.Amico_0432"/>
<dbReference type="HOGENOM" id="CLU_908925_0_0_0"/>
<accession>D5EDE1</accession>
<dbReference type="OrthoDB" id="2791at2"/>
<dbReference type="Gene3D" id="1.25.40.10">
    <property type="entry name" value="Tetratricopeptide repeat domain"/>
    <property type="match status" value="1"/>
</dbReference>